<protein>
    <submittedName>
        <fullName evidence="7">Calcium/sodium antiporter</fullName>
    </submittedName>
</protein>
<feature type="domain" description="Sodium/calcium exchanger membrane region" evidence="6">
    <location>
        <begin position="6"/>
        <end position="154"/>
    </location>
</feature>
<evidence type="ECO:0000256" key="5">
    <source>
        <dbReference type="SAM" id="Phobius"/>
    </source>
</evidence>
<evidence type="ECO:0000256" key="3">
    <source>
        <dbReference type="ARBA" id="ARBA00022989"/>
    </source>
</evidence>
<feature type="transmembrane region" description="Helical" evidence="5">
    <location>
        <begin position="107"/>
        <end position="125"/>
    </location>
</feature>
<keyword evidence="4 5" id="KW-0472">Membrane</keyword>
<feature type="transmembrane region" description="Helical" evidence="5">
    <location>
        <begin position="70"/>
        <end position="95"/>
    </location>
</feature>
<dbReference type="Pfam" id="PF01699">
    <property type="entry name" value="Na_Ca_ex"/>
    <property type="match status" value="2"/>
</dbReference>
<feature type="transmembrane region" description="Helical" evidence="5">
    <location>
        <begin position="37"/>
        <end position="58"/>
    </location>
</feature>
<dbReference type="GO" id="GO:0008273">
    <property type="term" value="F:calcium, potassium:sodium antiporter activity"/>
    <property type="evidence" value="ECO:0007669"/>
    <property type="project" value="TreeGrafter"/>
</dbReference>
<feature type="transmembrane region" description="Helical" evidence="5">
    <location>
        <begin position="302"/>
        <end position="319"/>
    </location>
</feature>
<dbReference type="GO" id="GO:0005886">
    <property type="term" value="C:plasma membrane"/>
    <property type="evidence" value="ECO:0007669"/>
    <property type="project" value="TreeGrafter"/>
</dbReference>
<accession>A0AAW6U2Q0</accession>
<feature type="transmembrane region" description="Helical" evidence="5">
    <location>
        <begin position="271"/>
        <end position="290"/>
    </location>
</feature>
<evidence type="ECO:0000256" key="4">
    <source>
        <dbReference type="ARBA" id="ARBA00023136"/>
    </source>
</evidence>
<evidence type="ECO:0000313" key="7">
    <source>
        <dbReference type="EMBL" id="MDI6449934.1"/>
    </source>
</evidence>
<keyword evidence="2 5" id="KW-0812">Transmembrane</keyword>
<comment type="caution">
    <text evidence="7">The sequence shown here is derived from an EMBL/GenBank/DDBJ whole genome shotgun (WGS) entry which is preliminary data.</text>
</comment>
<dbReference type="PANTHER" id="PTHR10846:SF8">
    <property type="entry name" value="INNER MEMBRANE PROTEIN YRBG"/>
    <property type="match status" value="1"/>
</dbReference>
<feature type="transmembrane region" description="Helical" evidence="5">
    <location>
        <begin position="239"/>
        <end position="262"/>
    </location>
</feature>
<feature type="transmembrane region" description="Helical" evidence="5">
    <location>
        <begin position="210"/>
        <end position="233"/>
    </location>
</feature>
<dbReference type="AlphaFoldDB" id="A0AAW6U2Q0"/>
<evidence type="ECO:0000256" key="2">
    <source>
        <dbReference type="ARBA" id="ARBA00022692"/>
    </source>
</evidence>
<keyword evidence="8" id="KW-1185">Reference proteome</keyword>
<dbReference type="InterPro" id="IPR004837">
    <property type="entry name" value="NaCa_Exmemb"/>
</dbReference>
<sequence>MPLAVSAILVVSGLTLLVLGAEALVRGAASLGKRFGIAEIVIGLTIVAFGTSMPEMAVNILASIDARNDIVFGNIIGSNIFNLLFILGISGLIYPLTVQQNTVWKEIPFSLLVTLALLLLVNDTWDGASPACMLSRNDGLLLLLLFAVFLTYVLGIPRIETDDEYGTRQYSLRVSLLLVFGGLGVLVIGARMCLNGAVAMGRQLHVSEKFIACTIVAAGTSLPELATSAVAAYRRHCDIAVGNVVGSNIFNILWILGASAVIRPAQYQGSFNVDVILLAAATLILFLVMFTGQKRRLDRWEALILMVMYGGYTGYLLYAR</sequence>
<dbReference type="Proteomes" id="UP001431776">
    <property type="component" value="Unassembled WGS sequence"/>
</dbReference>
<name>A0AAW6U2Q0_9BACT</name>
<feature type="transmembrane region" description="Helical" evidence="5">
    <location>
        <begin position="137"/>
        <end position="156"/>
    </location>
</feature>
<dbReference type="EMBL" id="JASCXX010000014">
    <property type="protein sequence ID" value="MDI6449934.1"/>
    <property type="molecule type" value="Genomic_DNA"/>
</dbReference>
<evidence type="ECO:0000259" key="6">
    <source>
        <dbReference type="Pfam" id="PF01699"/>
    </source>
</evidence>
<gene>
    <name evidence="7" type="ORF">QJ522_12820</name>
</gene>
<dbReference type="GO" id="GO:0005262">
    <property type="term" value="F:calcium channel activity"/>
    <property type="evidence" value="ECO:0007669"/>
    <property type="project" value="TreeGrafter"/>
</dbReference>
<organism evidence="7 8">
    <name type="scientific">Anaerobaca lacustris</name>
    <dbReference type="NCBI Taxonomy" id="3044600"/>
    <lineage>
        <taxon>Bacteria</taxon>
        <taxon>Pseudomonadati</taxon>
        <taxon>Planctomycetota</taxon>
        <taxon>Phycisphaerae</taxon>
        <taxon>Sedimentisphaerales</taxon>
        <taxon>Anaerobacaceae</taxon>
        <taxon>Anaerobaca</taxon>
    </lineage>
</organism>
<evidence type="ECO:0000313" key="8">
    <source>
        <dbReference type="Proteomes" id="UP001431776"/>
    </source>
</evidence>
<dbReference type="GO" id="GO:0006874">
    <property type="term" value="P:intracellular calcium ion homeostasis"/>
    <property type="evidence" value="ECO:0007669"/>
    <property type="project" value="TreeGrafter"/>
</dbReference>
<dbReference type="NCBIfam" id="TIGR00367">
    <property type="entry name" value="calcium/sodium antiporter"/>
    <property type="match status" value="1"/>
</dbReference>
<feature type="transmembrane region" description="Helical" evidence="5">
    <location>
        <begin position="176"/>
        <end position="198"/>
    </location>
</feature>
<dbReference type="Gene3D" id="1.20.1420.30">
    <property type="entry name" value="NCX, central ion-binding region"/>
    <property type="match status" value="1"/>
</dbReference>
<dbReference type="RefSeq" id="WP_349245344.1">
    <property type="nucleotide sequence ID" value="NZ_JASCXX010000014.1"/>
</dbReference>
<dbReference type="PANTHER" id="PTHR10846">
    <property type="entry name" value="SODIUM/POTASSIUM/CALCIUM EXCHANGER"/>
    <property type="match status" value="1"/>
</dbReference>
<dbReference type="InterPro" id="IPR004481">
    <property type="entry name" value="K/Na/Ca-exchanger"/>
</dbReference>
<proteinExistence type="predicted"/>
<evidence type="ECO:0000256" key="1">
    <source>
        <dbReference type="ARBA" id="ARBA00004141"/>
    </source>
</evidence>
<keyword evidence="3 5" id="KW-1133">Transmembrane helix</keyword>
<reference evidence="7" key="1">
    <citation type="submission" date="2023-05" db="EMBL/GenBank/DDBJ databases">
        <title>Anaerotaeda fermentans gen. nov., sp. nov., a novel anaerobic planctomycete of the new family within the order Sedimentisphaerales isolated from Taman Peninsula, Russia.</title>
        <authorList>
            <person name="Khomyakova M.A."/>
            <person name="Merkel A.Y."/>
            <person name="Slobodkin A.I."/>
        </authorList>
    </citation>
    <scope>NUCLEOTIDE SEQUENCE</scope>
    <source>
        <strain evidence="7">M17dextr</strain>
    </source>
</reference>
<feature type="domain" description="Sodium/calcium exchanger membrane region" evidence="6">
    <location>
        <begin position="175"/>
        <end position="317"/>
    </location>
</feature>
<dbReference type="InterPro" id="IPR044880">
    <property type="entry name" value="NCX_ion-bd_dom_sf"/>
</dbReference>
<comment type="subcellular location">
    <subcellularLocation>
        <location evidence="1">Membrane</location>
        <topology evidence="1">Multi-pass membrane protein</topology>
    </subcellularLocation>
</comment>